<dbReference type="InterPro" id="IPR052922">
    <property type="entry name" value="Cytidylate_Kinase-2"/>
</dbReference>
<name>A0A0B1R1H8_9GAMM</name>
<evidence type="ECO:0000313" key="1">
    <source>
        <dbReference type="EMBL" id="KHJ66484.1"/>
    </source>
</evidence>
<organism evidence="1 2">
    <name type="scientific">Pantoea rodasii</name>
    <dbReference type="NCBI Taxonomy" id="1076549"/>
    <lineage>
        <taxon>Bacteria</taxon>
        <taxon>Pseudomonadati</taxon>
        <taxon>Pseudomonadota</taxon>
        <taxon>Gammaproteobacteria</taxon>
        <taxon>Enterobacterales</taxon>
        <taxon>Erwiniaceae</taxon>
        <taxon>Pantoea</taxon>
    </lineage>
</organism>
<dbReference type="Pfam" id="PF13238">
    <property type="entry name" value="AAA_18"/>
    <property type="match status" value="1"/>
</dbReference>
<comment type="caution">
    <text evidence="1">The sequence shown here is derived from an EMBL/GenBank/DDBJ whole genome shotgun (WGS) entry which is preliminary data.</text>
</comment>
<dbReference type="InterPro" id="IPR027417">
    <property type="entry name" value="P-loop_NTPase"/>
</dbReference>
<dbReference type="Gene3D" id="3.40.50.300">
    <property type="entry name" value="P-loop containing nucleotide triphosphate hydrolases"/>
    <property type="match status" value="1"/>
</dbReference>
<dbReference type="AlphaFoldDB" id="A0A0B1R1H8"/>
<protein>
    <submittedName>
        <fullName evidence="1">ATPase AAA</fullName>
    </submittedName>
</protein>
<dbReference type="SUPFAM" id="SSF52540">
    <property type="entry name" value="P-loop containing nucleoside triphosphate hydrolases"/>
    <property type="match status" value="1"/>
</dbReference>
<proteinExistence type="predicted"/>
<accession>A0A0B1R1H8</accession>
<dbReference type="PANTHER" id="PTHR37816:SF2">
    <property type="entry name" value="DNA TOPOLOGY MODULATION PROTEIN FLAR-RELATED PROTEIN"/>
    <property type="match status" value="1"/>
</dbReference>
<dbReference type="EMBL" id="JTJJ01000080">
    <property type="protein sequence ID" value="KHJ66484.1"/>
    <property type="molecule type" value="Genomic_DNA"/>
</dbReference>
<gene>
    <name evidence="1" type="ORF">QU24_19050</name>
</gene>
<evidence type="ECO:0000313" key="2">
    <source>
        <dbReference type="Proteomes" id="UP000030853"/>
    </source>
</evidence>
<reference evidence="1 2" key="1">
    <citation type="submission" date="2014-11" db="EMBL/GenBank/DDBJ databases">
        <title>Genome sequencing of Pantoea rodasii ND03.</title>
        <authorList>
            <person name="Muhamad Yunos N.Y."/>
            <person name="Chan K.-G."/>
        </authorList>
    </citation>
    <scope>NUCLEOTIDE SEQUENCE [LARGE SCALE GENOMIC DNA]</scope>
    <source>
        <strain evidence="1 2">ND03</strain>
    </source>
</reference>
<dbReference type="Proteomes" id="UP000030853">
    <property type="component" value="Unassembled WGS sequence"/>
</dbReference>
<sequence length="183" mass="21328">MSLNELGPRICILGPSNSGKSTLAQAIASKVKRPIIHLDQLYHFPDTQWQAREEAEFRELHLNAISGESWVMDGNYVRTLPERLTRASGLILLDLPPTQRFVRYLRRTLFDAQRIGGVVPANQREHLTWEMTRYLLLTARSHRQRNQQMFNEWTLPKLLLSSSLEITRAYRYWELIDPQGSSR</sequence>
<dbReference type="PANTHER" id="PTHR37816">
    <property type="entry name" value="YALI0E33011P"/>
    <property type="match status" value="1"/>
</dbReference>